<comment type="caution">
    <text evidence="1">The sequence shown here is derived from an EMBL/GenBank/DDBJ whole genome shotgun (WGS) entry which is preliminary data.</text>
</comment>
<organism evidence="1 2">
    <name type="scientific">Channa striata</name>
    <name type="common">Snakehead murrel</name>
    <name type="synonym">Ophicephalus striatus</name>
    <dbReference type="NCBI Taxonomy" id="64152"/>
    <lineage>
        <taxon>Eukaryota</taxon>
        <taxon>Metazoa</taxon>
        <taxon>Chordata</taxon>
        <taxon>Craniata</taxon>
        <taxon>Vertebrata</taxon>
        <taxon>Euteleostomi</taxon>
        <taxon>Actinopterygii</taxon>
        <taxon>Neopterygii</taxon>
        <taxon>Teleostei</taxon>
        <taxon>Neoteleostei</taxon>
        <taxon>Acanthomorphata</taxon>
        <taxon>Anabantaria</taxon>
        <taxon>Anabantiformes</taxon>
        <taxon>Channoidei</taxon>
        <taxon>Channidae</taxon>
        <taxon>Channa</taxon>
    </lineage>
</organism>
<sequence length="79" mass="8859">MNHKFFIFSTTSEGSAARNTADALWAWFVACHVTVDARLLLANVGCFYTFSYTSAKAHSHRNTVVVLDQQRKVLAAHEK</sequence>
<name>A0AA88SFV3_CHASR</name>
<dbReference type="EMBL" id="JAUPFM010000012">
    <property type="protein sequence ID" value="KAK2835436.1"/>
    <property type="molecule type" value="Genomic_DNA"/>
</dbReference>
<dbReference type="Proteomes" id="UP001187415">
    <property type="component" value="Unassembled WGS sequence"/>
</dbReference>
<proteinExistence type="predicted"/>
<reference evidence="1" key="1">
    <citation type="submission" date="2023-07" db="EMBL/GenBank/DDBJ databases">
        <title>Chromosome-level Genome Assembly of Striped Snakehead (Channa striata).</title>
        <authorList>
            <person name="Liu H."/>
        </authorList>
    </citation>
    <scope>NUCLEOTIDE SEQUENCE</scope>
    <source>
        <strain evidence="1">Gz</strain>
        <tissue evidence="1">Muscle</tissue>
    </source>
</reference>
<evidence type="ECO:0000313" key="2">
    <source>
        <dbReference type="Proteomes" id="UP001187415"/>
    </source>
</evidence>
<gene>
    <name evidence="1" type="ORF">Q5P01_015920</name>
</gene>
<keyword evidence="2" id="KW-1185">Reference proteome</keyword>
<accession>A0AA88SFV3</accession>
<evidence type="ECO:0000313" key="1">
    <source>
        <dbReference type="EMBL" id="KAK2835436.1"/>
    </source>
</evidence>
<protein>
    <submittedName>
        <fullName evidence="1">Uncharacterized protein</fullName>
    </submittedName>
</protein>
<dbReference type="AlphaFoldDB" id="A0AA88SFV3"/>